<proteinExistence type="predicted"/>
<dbReference type="Gene3D" id="2.60.40.10">
    <property type="entry name" value="Immunoglobulins"/>
    <property type="match status" value="3"/>
</dbReference>
<dbReference type="GO" id="GO:0007156">
    <property type="term" value="P:homophilic cell adhesion via plasma membrane adhesion molecules"/>
    <property type="evidence" value="ECO:0007669"/>
    <property type="project" value="TreeGrafter"/>
</dbReference>
<dbReference type="SMART" id="SM00408">
    <property type="entry name" value="IGc2"/>
    <property type="match status" value="2"/>
</dbReference>
<dbReference type="SUPFAM" id="SSF48726">
    <property type="entry name" value="Immunoglobulin"/>
    <property type="match status" value="3"/>
</dbReference>
<organism evidence="4 5">
    <name type="scientific">Mytilus edulis</name>
    <name type="common">Blue mussel</name>
    <dbReference type="NCBI Taxonomy" id="6550"/>
    <lineage>
        <taxon>Eukaryota</taxon>
        <taxon>Metazoa</taxon>
        <taxon>Spiralia</taxon>
        <taxon>Lophotrochozoa</taxon>
        <taxon>Mollusca</taxon>
        <taxon>Bivalvia</taxon>
        <taxon>Autobranchia</taxon>
        <taxon>Pteriomorphia</taxon>
        <taxon>Mytilida</taxon>
        <taxon>Mytiloidea</taxon>
        <taxon>Mytilidae</taxon>
        <taxon>Mytilinae</taxon>
        <taxon>Mytilus</taxon>
    </lineage>
</organism>
<dbReference type="InterPro" id="IPR050958">
    <property type="entry name" value="Cell_Adh-Cytoskel_Orgn"/>
</dbReference>
<comment type="caution">
    <text evidence="4">The sequence shown here is derived from an EMBL/GenBank/DDBJ whole genome shotgun (WGS) entry which is preliminary data.</text>
</comment>
<dbReference type="EMBL" id="CAJPWZ010000555">
    <property type="protein sequence ID" value="CAG2196339.1"/>
    <property type="molecule type" value="Genomic_DNA"/>
</dbReference>
<keyword evidence="1" id="KW-0732">Signal</keyword>
<name>A0A8S3QLI4_MYTED</name>
<feature type="domain" description="Ig-like" evidence="3">
    <location>
        <begin position="40"/>
        <end position="127"/>
    </location>
</feature>
<dbReference type="InterPro" id="IPR013783">
    <property type="entry name" value="Ig-like_fold"/>
</dbReference>
<reference evidence="4" key="1">
    <citation type="submission" date="2021-03" db="EMBL/GenBank/DDBJ databases">
        <authorList>
            <person name="Bekaert M."/>
        </authorList>
    </citation>
    <scope>NUCLEOTIDE SEQUENCE</scope>
</reference>
<dbReference type="PANTHER" id="PTHR45080:SF8">
    <property type="entry name" value="IG-LIKE DOMAIN-CONTAINING PROTEIN"/>
    <property type="match status" value="1"/>
</dbReference>
<accession>A0A8S3QLI4</accession>
<dbReference type="OrthoDB" id="6272054at2759"/>
<dbReference type="InterPro" id="IPR013098">
    <property type="entry name" value="Ig_I-set"/>
</dbReference>
<dbReference type="GO" id="GO:0005886">
    <property type="term" value="C:plasma membrane"/>
    <property type="evidence" value="ECO:0007669"/>
    <property type="project" value="TreeGrafter"/>
</dbReference>
<dbReference type="PANTHER" id="PTHR45080">
    <property type="entry name" value="CONTACTIN 5"/>
    <property type="match status" value="1"/>
</dbReference>
<keyword evidence="2" id="KW-1015">Disulfide bond</keyword>
<dbReference type="InterPro" id="IPR007110">
    <property type="entry name" value="Ig-like_dom"/>
</dbReference>
<protein>
    <recommendedName>
        <fullName evidence="3">Ig-like domain-containing protein</fullName>
    </recommendedName>
</protein>
<feature type="domain" description="Ig-like" evidence="3">
    <location>
        <begin position="287"/>
        <end position="347"/>
    </location>
</feature>
<gene>
    <name evidence="4" type="ORF">MEDL_11238</name>
</gene>
<evidence type="ECO:0000256" key="2">
    <source>
        <dbReference type="ARBA" id="ARBA00023157"/>
    </source>
</evidence>
<dbReference type="AlphaFoldDB" id="A0A8S3QLI4"/>
<feature type="domain" description="Ig-like" evidence="3">
    <location>
        <begin position="198"/>
        <end position="281"/>
    </location>
</feature>
<evidence type="ECO:0000313" key="4">
    <source>
        <dbReference type="EMBL" id="CAG2196339.1"/>
    </source>
</evidence>
<evidence type="ECO:0000259" key="3">
    <source>
        <dbReference type="PROSITE" id="PS50835"/>
    </source>
</evidence>
<dbReference type="Pfam" id="PF07679">
    <property type="entry name" value="I-set"/>
    <property type="match status" value="1"/>
</dbReference>
<dbReference type="Proteomes" id="UP000683360">
    <property type="component" value="Unassembled WGS sequence"/>
</dbReference>
<evidence type="ECO:0000256" key="1">
    <source>
        <dbReference type="ARBA" id="ARBA00022729"/>
    </source>
</evidence>
<dbReference type="InterPro" id="IPR036179">
    <property type="entry name" value="Ig-like_dom_sf"/>
</dbReference>
<dbReference type="SMART" id="SM00409">
    <property type="entry name" value="IG"/>
    <property type="match status" value="2"/>
</dbReference>
<sequence>MILNDDIKETEMKKNEEMYIYQSKTETHLFLDNWSLSLKPDFENIRVDKSMTIKCQVHNLPGDTTITNVSWYLNQNKLLLEPNKYSKRLNENPSLTIKNFKLSDEGTYKCEIENDVGLKKSGSTYLAFIGEVKSTASLSDVDITLLLAIIVNVHGKNLHLGVDKKCEDIRKQRHQEEFRESFSRFKQIFMDEDTLTEPTLTLAAKIDDEGIYVCRATNEAGVGLSNESKLTYIGKHSIKVHRGNADVPSLTIIDFNQEDEGIYVCKATNEAGEAVSNKSILKYIEPPTVIVSPDRQNVVKGQAQTLNCSVSGTPPPIILWMRVENGVEAIINLPSEKYTGEMLMFCL</sequence>
<dbReference type="CDD" id="cd00096">
    <property type="entry name" value="Ig"/>
    <property type="match status" value="1"/>
</dbReference>
<dbReference type="InterPro" id="IPR003598">
    <property type="entry name" value="Ig_sub2"/>
</dbReference>
<dbReference type="Pfam" id="PF13927">
    <property type="entry name" value="Ig_3"/>
    <property type="match status" value="1"/>
</dbReference>
<dbReference type="InterPro" id="IPR003599">
    <property type="entry name" value="Ig_sub"/>
</dbReference>
<keyword evidence="5" id="KW-1185">Reference proteome</keyword>
<dbReference type="PROSITE" id="PS50835">
    <property type="entry name" value="IG_LIKE"/>
    <property type="match status" value="3"/>
</dbReference>
<evidence type="ECO:0000313" key="5">
    <source>
        <dbReference type="Proteomes" id="UP000683360"/>
    </source>
</evidence>